<evidence type="ECO:0000313" key="2">
    <source>
        <dbReference type="Proteomes" id="UP000176444"/>
    </source>
</evidence>
<protein>
    <recommendedName>
        <fullName evidence="3">CopG family transcriptional regulator</fullName>
    </recommendedName>
</protein>
<organism evidence="1 2">
    <name type="scientific">candidate division WWE3 bacterium RIFCSPHIGHO2_01_FULL_35_17</name>
    <dbReference type="NCBI Taxonomy" id="1802614"/>
    <lineage>
        <taxon>Bacteria</taxon>
        <taxon>Katanobacteria</taxon>
    </lineage>
</organism>
<dbReference type="Proteomes" id="UP000176444">
    <property type="component" value="Unassembled WGS sequence"/>
</dbReference>
<dbReference type="AlphaFoldDB" id="A0A1F4US87"/>
<sequence length="78" mass="8959">MTNLKKLHSKTLYGYGNADFRRIHISLPAELADLLSRQYPNGSRSRMISLAIIERLQKIEEVELESVRKELGDFLGVE</sequence>
<evidence type="ECO:0008006" key="3">
    <source>
        <dbReference type="Google" id="ProtNLM"/>
    </source>
</evidence>
<gene>
    <name evidence="1" type="ORF">A2713_01260</name>
</gene>
<dbReference type="EMBL" id="MEUX01000008">
    <property type="protein sequence ID" value="OGC47837.1"/>
    <property type="molecule type" value="Genomic_DNA"/>
</dbReference>
<proteinExistence type="predicted"/>
<evidence type="ECO:0000313" key="1">
    <source>
        <dbReference type="EMBL" id="OGC47837.1"/>
    </source>
</evidence>
<name>A0A1F4US87_UNCKA</name>
<accession>A0A1F4US87</accession>
<reference evidence="1 2" key="1">
    <citation type="journal article" date="2016" name="Nat. Commun.">
        <title>Thousands of microbial genomes shed light on interconnected biogeochemical processes in an aquifer system.</title>
        <authorList>
            <person name="Anantharaman K."/>
            <person name="Brown C.T."/>
            <person name="Hug L.A."/>
            <person name="Sharon I."/>
            <person name="Castelle C.J."/>
            <person name="Probst A.J."/>
            <person name="Thomas B.C."/>
            <person name="Singh A."/>
            <person name="Wilkins M.J."/>
            <person name="Karaoz U."/>
            <person name="Brodie E.L."/>
            <person name="Williams K.H."/>
            <person name="Hubbard S.S."/>
            <person name="Banfield J.F."/>
        </authorList>
    </citation>
    <scope>NUCLEOTIDE SEQUENCE [LARGE SCALE GENOMIC DNA]</scope>
</reference>
<comment type="caution">
    <text evidence="1">The sequence shown here is derived from an EMBL/GenBank/DDBJ whole genome shotgun (WGS) entry which is preliminary data.</text>
</comment>